<dbReference type="RefSeq" id="WP_015334816.1">
    <property type="nucleotide sequence ID" value="NC_020055.1"/>
</dbReference>
<dbReference type="STRING" id="1121451.DESAM_10225"/>
<dbReference type="Proteomes" id="UP000010808">
    <property type="component" value="Chromosome"/>
</dbReference>
<dbReference type="PATRIC" id="fig|1121451.3.peg.211"/>
<name>L0R9E3_9BACT</name>
<accession>L0R9E3</accession>
<dbReference type="HOGENOM" id="CLU_2896731_0_0_7"/>
<dbReference type="KEGG" id="dhy:DESAM_10225"/>
<evidence type="ECO:0000313" key="3">
    <source>
        <dbReference type="Proteomes" id="UP000010808"/>
    </source>
</evidence>
<organism evidence="2 3">
    <name type="scientific">Maridesulfovibrio hydrothermalis AM13 = DSM 14728</name>
    <dbReference type="NCBI Taxonomy" id="1121451"/>
    <lineage>
        <taxon>Bacteria</taxon>
        <taxon>Pseudomonadati</taxon>
        <taxon>Thermodesulfobacteriota</taxon>
        <taxon>Desulfovibrionia</taxon>
        <taxon>Desulfovibrionales</taxon>
        <taxon>Desulfovibrionaceae</taxon>
        <taxon>Maridesulfovibrio</taxon>
    </lineage>
</organism>
<sequence>MSETGRKTDNSPFQLKRMGPQSQKVTDSLIDALAHLERGSIEDLRKAKNLPEIRSKRGAAAW</sequence>
<proteinExistence type="predicted"/>
<evidence type="ECO:0000313" key="2">
    <source>
        <dbReference type="EMBL" id="CCO22206.1"/>
    </source>
</evidence>
<protein>
    <submittedName>
        <fullName evidence="2">Uncharacterized protein</fullName>
    </submittedName>
</protein>
<dbReference type="EMBL" id="FO203522">
    <property type="protein sequence ID" value="CCO22206.1"/>
    <property type="molecule type" value="Genomic_DNA"/>
</dbReference>
<dbReference type="AlphaFoldDB" id="L0R9E3"/>
<gene>
    <name evidence="2" type="ORF">DESAM_10225</name>
</gene>
<keyword evidence="3" id="KW-1185">Reference proteome</keyword>
<evidence type="ECO:0000256" key="1">
    <source>
        <dbReference type="SAM" id="MobiDB-lite"/>
    </source>
</evidence>
<reference evidence="2 3" key="1">
    <citation type="submission" date="2012-10" db="EMBL/GenBank/DDBJ databases">
        <authorList>
            <person name="Genoscope - CEA"/>
        </authorList>
    </citation>
    <scope>NUCLEOTIDE SEQUENCE [LARGE SCALE GENOMIC DNA]</scope>
    <source>
        <strain evidence="3">AM13 / DSM 14728</strain>
    </source>
</reference>
<feature type="region of interest" description="Disordered" evidence="1">
    <location>
        <begin position="1"/>
        <end position="24"/>
    </location>
</feature>